<feature type="domain" description="Pseudouridine synthase II N-terminal" evidence="6">
    <location>
        <begin position="46"/>
        <end position="194"/>
    </location>
</feature>
<dbReference type="CDD" id="cd02573">
    <property type="entry name" value="PseudoU_synth_EcTruB"/>
    <property type="match status" value="1"/>
</dbReference>
<evidence type="ECO:0000259" key="7">
    <source>
        <dbReference type="Pfam" id="PF16198"/>
    </source>
</evidence>
<name>A0A3N1UN98_9BACT</name>
<accession>A0A3N1UN98</accession>
<evidence type="ECO:0000256" key="4">
    <source>
        <dbReference type="ARBA" id="ARBA00023235"/>
    </source>
</evidence>
<dbReference type="InterPro" id="IPR020103">
    <property type="entry name" value="PsdUridine_synth_cat_dom_sf"/>
</dbReference>
<evidence type="ECO:0000313" key="9">
    <source>
        <dbReference type="Proteomes" id="UP000276223"/>
    </source>
</evidence>
<comment type="similarity">
    <text evidence="2 5">Belongs to the pseudouridine synthase TruB family. Type 1 subfamily.</text>
</comment>
<keyword evidence="3 5" id="KW-0819">tRNA processing</keyword>
<comment type="caution">
    <text evidence="8">The sequence shown here is derived from an EMBL/GenBank/DDBJ whole genome shotgun (WGS) entry which is preliminary data.</text>
</comment>
<dbReference type="Proteomes" id="UP000276223">
    <property type="component" value="Unassembled WGS sequence"/>
</dbReference>
<dbReference type="GO" id="GO:0160148">
    <property type="term" value="F:tRNA pseudouridine(55) synthase activity"/>
    <property type="evidence" value="ECO:0007669"/>
    <property type="project" value="UniProtKB-EC"/>
</dbReference>
<dbReference type="HAMAP" id="MF_01080">
    <property type="entry name" value="TruB_bact"/>
    <property type="match status" value="1"/>
</dbReference>
<feature type="active site" description="Nucleophile" evidence="5">
    <location>
        <position position="61"/>
    </location>
</feature>
<evidence type="ECO:0000256" key="3">
    <source>
        <dbReference type="ARBA" id="ARBA00022694"/>
    </source>
</evidence>
<evidence type="ECO:0000259" key="6">
    <source>
        <dbReference type="Pfam" id="PF01509"/>
    </source>
</evidence>
<evidence type="ECO:0000256" key="2">
    <source>
        <dbReference type="ARBA" id="ARBA00005642"/>
    </source>
</evidence>
<dbReference type="InterPro" id="IPR014780">
    <property type="entry name" value="tRNA_psdUridine_synth_TruB"/>
</dbReference>
<dbReference type="EC" id="5.4.99.25" evidence="5"/>
<dbReference type="GO" id="GO:0031119">
    <property type="term" value="P:tRNA pseudouridine synthesis"/>
    <property type="evidence" value="ECO:0007669"/>
    <property type="project" value="UniProtKB-UniRule"/>
</dbReference>
<gene>
    <name evidence="5" type="primary">truB</name>
    <name evidence="8" type="ORF">EDC27_2815</name>
</gene>
<dbReference type="InterPro" id="IPR032819">
    <property type="entry name" value="TruB_C"/>
</dbReference>
<dbReference type="InterPro" id="IPR002501">
    <property type="entry name" value="PsdUridine_synth_N"/>
</dbReference>
<evidence type="ECO:0000256" key="1">
    <source>
        <dbReference type="ARBA" id="ARBA00000385"/>
    </source>
</evidence>
<sequence>MHETGQISMNSLKRSAQRAPSVVVHGVLLVDKPEGWTSHDVVDSLRRRLGVSKMGHTGTLDPFATGLLVLCLGEATRIADLLTHMDKRYIFRMRLGVETDTLDLTGRVTRVYEGPAVSPERLRNTAAEMVGPQMQQVPRYAAVKVQGRRLYEWTRAGKEIEAPRRPVEIYSLHIVEDTWPEISCHVHCSKGTYVRQLAADLGRRLGCGAHVTALRRTESGPFSVHDALPLDALDRMAHDREWMRHVIPLHAALSHLPAVVVTDAAIRNRIRHGQLPETWLNSQAVVAEGHGGPVRLMGPNNVLLALWWPVAQPGQRRLKVFRSSDTFI</sequence>
<feature type="domain" description="tRNA pseudouridylate synthase B C-terminal" evidence="7">
    <location>
        <begin position="195"/>
        <end position="253"/>
    </location>
</feature>
<dbReference type="PANTHER" id="PTHR13767">
    <property type="entry name" value="TRNA-PSEUDOURIDINE SYNTHASE"/>
    <property type="match status" value="1"/>
</dbReference>
<organism evidence="8 9">
    <name type="scientific">Desulfosoma caldarium</name>
    <dbReference type="NCBI Taxonomy" id="610254"/>
    <lineage>
        <taxon>Bacteria</taxon>
        <taxon>Pseudomonadati</taxon>
        <taxon>Thermodesulfobacteriota</taxon>
        <taxon>Syntrophobacteria</taxon>
        <taxon>Syntrophobacterales</taxon>
        <taxon>Syntrophobacteraceae</taxon>
        <taxon>Desulfosoma</taxon>
    </lineage>
</organism>
<comment type="catalytic activity">
    <reaction evidence="1 5">
        <text>uridine(55) in tRNA = pseudouridine(55) in tRNA</text>
        <dbReference type="Rhea" id="RHEA:42532"/>
        <dbReference type="Rhea" id="RHEA-COMP:10101"/>
        <dbReference type="Rhea" id="RHEA-COMP:10102"/>
        <dbReference type="ChEBI" id="CHEBI:65314"/>
        <dbReference type="ChEBI" id="CHEBI:65315"/>
        <dbReference type="EC" id="5.4.99.25"/>
    </reaction>
</comment>
<evidence type="ECO:0000313" key="8">
    <source>
        <dbReference type="EMBL" id="ROQ90200.1"/>
    </source>
</evidence>
<reference evidence="8 9" key="1">
    <citation type="submission" date="2018-11" db="EMBL/GenBank/DDBJ databases">
        <title>Genomic Encyclopedia of Type Strains, Phase IV (KMG-IV): sequencing the most valuable type-strain genomes for metagenomic binning, comparative biology and taxonomic classification.</title>
        <authorList>
            <person name="Goeker M."/>
        </authorList>
    </citation>
    <scope>NUCLEOTIDE SEQUENCE [LARGE SCALE GENOMIC DNA]</scope>
    <source>
        <strain evidence="8 9">DSM 22027</strain>
    </source>
</reference>
<dbReference type="GO" id="GO:0003723">
    <property type="term" value="F:RNA binding"/>
    <property type="evidence" value="ECO:0007669"/>
    <property type="project" value="InterPro"/>
</dbReference>
<evidence type="ECO:0000256" key="5">
    <source>
        <dbReference type="HAMAP-Rule" id="MF_01080"/>
    </source>
</evidence>
<comment type="function">
    <text evidence="5">Responsible for synthesis of pseudouridine from uracil-55 in the psi GC loop of transfer RNAs.</text>
</comment>
<dbReference type="PANTHER" id="PTHR13767:SF2">
    <property type="entry name" value="PSEUDOURIDYLATE SYNTHASE TRUB1"/>
    <property type="match status" value="1"/>
</dbReference>
<proteinExistence type="inferred from homology"/>
<keyword evidence="4 5" id="KW-0413">Isomerase</keyword>
<dbReference type="GO" id="GO:1990481">
    <property type="term" value="P:mRNA pseudouridine synthesis"/>
    <property type="evidence" value="ECO:0007669"/>
    <property type="project" value="TreeGrafter"/>
</dbReference>
<dbReference type="NCBIfam" id="TIGR00431">
    <property type="entry name" value="TruB"/>
    <property type="match status" value="1"/>
</dbReference>
<dbReference type="AlphaFoldDB" id="A0A3N1UN98"/>
<dbReference type="EMBL" id="RJVA01000015">
    <property type="protein sequence ID" value="ROQ90200.1"/>
    <property type="molecule type" value="Genomic_DNA"/>
</dbReference>
<dbReference type="SUPFAM" id="SSF55120">
    <property type="entry name" value="Pseudouridine synthase"/>
    <property type="match status" value="1"/>
</dbReference>
<dbReference type="Pfam" id="PF16198">
    <property type="entry name" value="TruB_C_2"/>
    <property type="match status" value="1"/>
</dbReference>
<dbReference type="OrthoDB" id="9802309at2"/>
<dbReference type="Gene3D" id="3.30.2350.10">
    <property type="entry name" value="Pseudouridine synthase"/>
    <property type="match status" value="1"/>
</dbReference>
<keyword evidence="9" id="KW-1185">Reference proteome</keyword>
<dbReference type="Pfam" id="PF01509">
    <property type="entry name" value="TruB_N"/>
    <property type="match status" value="1"/>
</dbReference>
<protein>
    <recommendedName>
        <fullName evidence="5">tRNA pseudouridine synthase B</fullName>
        <ecNumber evidence="5">5.4.99.25</ecNumber>
    </recommendedName>
    <alternativeName>
        <fullName evidence="5">tRNA pseudouridine(55) synthase</fullName>
        <shortName evidence="5">Psi55 synthase</shortName>
    </alternativeName>
    <alternativeName>
        <fullName evidence="5">tRNA pseudouridylate synthase</fullName>
    </alternativeName>
    <alternativeName>
        <fullName evidence="5">tRNA-uridine isomerase</fullName>
    </alternativeName>
</protein>